<evidence type="ECO:0000313" key="2">
    <source>
        <dbReference type="Proteomes" id="UP000295444"/>
    </source>
</evidence>
<dbReference type="Proteomes" id="UP000295444">
    <property type="component" value="Unassembled WGS sequence"/>
</dbReference>
<dbReference type="RefSeq" id="WP_133851922.1">
    <property type="nucleotide sequence ID" value="NZ_SNXZ01000004.1"/>
</dbReference>
<protein>
    <submittedName>
        <fullName evidence="1">Uncharacterized protein</fullName>
    </submittedName>
</protein>
<comment type="caution">
    <text evidence="1">The sequence shown here is derived from an EMBL/GenBank/DDBJ whole genome shotgun (WGS) entry which is preliminary data.</text>
</comment>
<sequence>MRQSGSRLLAESVPADNGSVLALDLTVNGTVATGTWSERTATDGYYRGAVYHGAIQLVIDPMGKAMSGKWIGFDRQFNVNSDVWELRWVEKANSMNTIRGYHGKA</sequence>
<evidence type="ECO:0000313" key="1">
    <source>
        <dbReference type="EMBL" id="TDP96591.1"/>
    </source>
</evidence>
<name>A0A4R6S9W3_LABRH</name>
<organism evidence="1 2">
    <name type="scientific">Labedaea rhizosphaerae</name>
    <dbReference type="NCBI Taxonomy" id="598644"/>
    <lineage>
        <taxon>Bacteria</taxon>
        <taxon>Bacillati</taxon>
        <taxon>Actinomycetota</taxon>
        <taxon>Actinomycetes</taxon>
        <taxon>Pseudonocardiales</taxon>
        <taxon>Pseudonocardiaceae</taxon>
        <taxon>Labedaea</taxon>
    </lineage>
</organism>
<keyword evidence="2" id="KW-1185">Reference proteome</keyword>
<accession>A0A4R6S9W3</accession>
<dbReference type="AlphaFoldDB" id="A0A4R6S9W3"/>
<proteinExistence type="predicted"/>
<dbReference type="OrthoDB" id="4526040at2"/>
<dbReference type="EMBL" id="SNXZ01000004">
    <property type="protein sequence ID" value="TDP96591.1"/>
    <property type="molecule type" value="Genomic_DNA"/>
</dbReference>
<reference evidence="1 2" key="1">
    <citation type="submission" date="2019-03" db="EMBL/GenBank/DDBJ databases">
        <title>Genomic Encyclopedia of Type Strains, Phase IV (KMG-IV): sequencing the most valuable type-strain genomes for metagenomic binning, comparative biology and taxonomic classification.</title>
        <authorList>
            <person name="Goeker M."/>
        </authorList>
    </citation>
    <scope>NUCLEOTIDE SEQUENCE [LARGE SCALE GENOMIC DNA]</scope>
    <source>
        <strain evidence="1 2">DSM 45361</strain>
    </source>
</reference>
<gene>
    <name evidence="1" type="ORF">EV186_104579</name>
</gene>